<evidence type="ECO:0000313" key="3">
    <source>
        <dbReference type="Proteomes" id="UP000007110"/>
    </source>
</evidence>
<dbReference type="Pfam" id="PF24787">
    <property type="entry name" value="TEX47"/>
    <property type="match status" value="1"/>
</dbReference>
<dbReference type="InterPro" id="IPR055308">
    <property type="entry name" value="TEX47-like"/>
</dbReference>
<dbReference type="PANTHER" id="PTHR34035">
    <property type="entry name" value="TESTIS-EXPRESSED PROTEIN 47"/>
    <property type="match status" value="1"/>
</dbReference>
<keyword evidence="3" id="KW-1185">Reference proteome</keyword>
<organism evidence="2 3">
    <name type="scientific">Strongylocentrotus purpuratus</name>
    <name type="common">Purple sea urchin</name>
    <dbReference type="NCBI Taxonomy" id="7668"/>
    <lineage>
        <taxon>Eukaryota</taxon>
        <taxon>Metazoa</taxon>
        <taxon>Echinodermata</taxon>
        <taxon>Eleutherozoa</taxon>
        <taxon>Echinozoa</taxon>
        <taxon>Echinoidea</taxon>
        <taxon>Euechinoidea</taxon>
        <taxon>Echinacea</taxon>
        <taxon>Camarodonta</taxon>
        <taxon>Echinidea</taxon>
        <taxon>Strongylocentrotidae</taxon>
        <taxon>Strongylocentrotus</taxon>
    </lineage>
</organism>
<dbReference type="GO" id="GO:0009882">
    <property type="term" value="F:blue light photoreceptor activity"/>
    <property type="evidence" value="ECO:0007669"/>
    <property type="project" value="InterPro"/>
</dbReference>
<dbReference type="PROSITE" id="PS50925">
    <property type="entry name" value="BLUF"/>
    <property type="match status" value="1"/>
</dbReference>
<dbReference type="PANTHER" id="PTHR34035:SF1">
    <property type="entry name" value="TESTIS-EXPRESSED PROTEIN 47"/>
    <property type="match status" value="1"/>
</dbReference>
<dbReference type="AlphaFoldDB" id="A0A7M7SYH4"/>
<reference evidence="3" key="1">
    <citation type="submission" date="2015-02" db="EMBL/GenBank/DDBJ databases">
        <title>Genome sequencing for Strongylocentrotus purpuratus.</title>
        <authorList>
            <person name="Murali S."/>
            <person name="Liu Y."/>
            <person name="Vee V."/>
            <person name="English A."/>
            <person name="Wang M."/>
            <person name="Skinner E."/>
            <person name="Han Y."/>
            <person name="Muzny D.M."/>
            <person name="Worley K.C."/>
            <person name="Gibbs R.A."/>
        </authorList>
    </citation>
    <scope>NUCLEOTIDE SEQUENCE</scope>
</reference>
<evidence type="ECO:0000259" key="1">
    <source>
        <dbReference type="PROSITE" id="PS50925"/>
    </source>
</evidence>
<dbReference type="OMA" id="MDSERTW"/>
<dbReference type="OrthoDB" id="548795at2759"/>
<dbReference type="SUPFAM" id="SSF54975">
    <property type="entry name" value="Acylphosphatase/BLUF domain-like"/>
    <property type="match status" value="1"/>
</dbReference>
<dbReference type="SMART" id="SM01034">
    <property type="entry name" value="BLUF"/>
    <property type="match status" value="1"/>
</dbReference>
<dbReference type="InParanoid" id="A0A7M7SYH4"/>
<dbReference type="InterPro" id="IPR007024">
    <property type="entry name" value="BLUF_domain"/>
</dbReference>
<feature type="domain" description="BLUF" evidence="1">
    <location>
        <begin position="34"/>
        <end position="135"/>
    </location>
</feature>
<dbReference type="GeneID" id="579291"/>
<name>A0A7M7SYH4_STRPU</name>
<dbReference type="RefSeq" id="XP_030840579.1">
    <property type="nucleotide sequence ID" value="XM_030984719.1"/>
</dbReference>
<dbReference type="EnsemblMetazoa" id="XM_030984719">
    <property type="protein sequence ID" value="XP_030840579"/>
    <property type="gene ID" value="LOC579291"/>
</dbReference>
<accession>A0A7M7SYH4</accession>
<dbReference type="GeneID" id="105443474"/>
<dbReference type="EnsemblMetazoa" id="XM_030998696">
    <property type="protein sequence ID" value="XP_030854556"/>
    <property type="gene ID" value="LOC105443474"/>
</dbReference>
<evidence type="ECO:0000313" key="2">
    <source>
        <dbReference type="EnsemblMetazoa" id="XP_030840579"/>
    </source>
</evidence>
<dbReference type="KEGG" id="spu:579291"/>
<reference evidence="2" key="2">
    <citation type="submission" date="2021-01" db="UniProtKB">
        <authorList>
            <consortium name="EnsemblMetazoa"/>
        </authorList>
    </citation>
    <scope>IDENTIFICATION</scope>
</reference>
<sequence length="243" mass="28205">MATERPESMYENTRLNLLEVIEERNRALNKKSLLHRLVYVAKLTDSLQDKRDLGAHYEKQFKNWQNHFQGEGATGMLLVYPNHFVHLVESSSEMLMALVRDLRDLIQENHLVEQSKILVVSSNVPTRLFSQWSFRVLNLPASRLQEYETTEPIEKLAPECLALMLKLGSYLSKQPKITLKTVMDQLHEKVSDLLIPQDLIGYLLFTPDLCTPAEFLNRYDQPMDVVLDNELVWPLPTKNFPIN</sequence>
<dbReference type="KEGG" id="spu:105443474"/>
<dbReference type="Gene3D" id="3.30.70.100">
    <property type="match status" value="1"/>
</dbReference>
<dbReference type="RefSeq" id="XP_030854556.1">
    <property type="nucleotide sequence ID" value="XM_030998696.1"/>
</dbReference>
<dbReference type="Proteomes" id="UP000007110">
    <property type="component" value="Unassembled WGS sequence"/>
</dbReference>
<proteinExistence type="predicted"/>
<dbReference type="GO" id="GO:0071949">
    <property type="term" value="F:FAD binding"/>
    <property type="evidence" value="ECO:0007669"/>
    <property type="project" value="InterPro"/>
</dbReference>
<protein>
    <recommendedName>
        <fullName evidence="1">BLUF domain-containing protein</fullName>
    </recommendedName>
</protein>
<dbReference type="InterPro" id="IPR036046">
    <property type="entry name" value="Acylphosphatase-like_dom_sf"/>
</dbReference>